<organism evidence="2 3">
    <name type="scientific">Fonticella tunisiensis</name>
    <dbReference type="NCBI Taxonomy" id="1096341"/>
    <lineage>
        <taxon>Bacteria</taxon>
        <taxon>Bacillati</taxon>
        <taxon>Bacillota</taxon>
        <taxon>Clostridia</taxon>
        <taxon>Eubacteriales</taxon>
        <taxon>Clostridiaceae</taxon>
        <taxon>Fonticella</taxon>
    </lineage>
</organism>
<dbReference type="InterPro" id="IPR027417">
    <property type="entry name" value="P-loop_NTPase"/>
</dbReference>
<gene>
    <name evidence="2" type="ORF">EDD71_10113</name>
</gene>
<dbReference type="EMBL" id="SOAZ01000001">
    <property type="protein sequence ID" value="TDT63589.1"/>
    <property type="molecule type" value="Genomic_DNA"/>
</dbReference>
<evidence type="ECO:0000313" key="3">
    <source>
        <dbReference type="Proteomes" id="UP000295325"/>
    </source>
</evidence>
<dbReference type="Proteomes" id="UP000295325">
    <property type="component" value="Unassembled WGS sequence"/>
</dbReference>
<name>A0A4R7KU67_9CLOT</name>
<dbReference type="Gene3D" id="3.40.50.300">
    <property type="entry name" value="P-loop containing nucleotide triphosphate hydrolases"/>
    <property type="match status" value="1"/>
</dbReference>
<sequence>MYLGKHAKNERLVVVIDEFPYIVNSNKSIPSLLQNLIDHHLKDTKLFLIICGSSMSFIESVKIKKWSFHLFLRR</sequence>
<evidence type="ECO:0000259" key="1">
    <source>
        <dbReference type="Pfam" id="PF01637"/>
    </source>
</evidence>
<reference evidence="2 3" key="1">
    <citation type="submission" date="2019-03" db="EMBL/GenBank/DDBJ databases">
        <title>Genomic Encyclopedia of Type Strains, Phase IV (KMG-IV): sequencing the most valuable type-strain genomes for metagenomic binning, comparative biology and taxonomic classification.</title>
        <authorList>
            <person name="Goeker M."/>
        </authorList>
    </citation>
    <scope>NUCLEOTIDE SEQUENCE [LARGE SCALE GENOMIC DNA]</scope>
    <source>
        <strain evidence="2 3">DSM 24455</strain>
    </source>
</reference>
<dbReference type="InterPro" id="IPR011579">
    <property type="entry name" value="ATPase_dom"/>
</dbReference>
<evidence type="ECO:0000313" key="2">
    <source>
        <dbReference type="EMBL" id="TDT63589.1"/>
    </source>
</evidence>
<feature type="domain" description="ATPase" evidence="1">
    <location>
        <begin position="8"/>
        <end position="60"/>
    </location>
</feature>
<dbReference type="AlphaFoldDB" id="A0A4R7KU67"/>
<dbReference type="PANTHER" id="PTHR34704">
    <property type="entry name" value="ATPASE"/>
    <property type="match status" value="1"/>
</dbReference>
<accession>A0A4R7KU67</accession>
<dbReference type="GO" id="GO:0005524">
    <property type="term" value="F:ATP binding"/>
    <property type="evidence" value="ECO:0007669"/>
    <property type="project" value="InterPro"/>
</dbReference>
<dbReference type="PANTHER" id="PTHR34704:SF2">
    <property type="entry name" value="ATPASE"/>
    <property type="match status" value="1"/>
</dbReference>
<proteinExistence type="predicted"/>
<dbReference type="SUPFAM" id="SSF52540">
    <property type="entry name" value="P-loop containing nucleoside triphosphate hydrolases"/>
    <property type="match status" value="1"/>
</dbReference>
<comment type="caution">
    <text evidence="2">The sequence shown here is derived from an EMBL/GenBank/DDBJ whole genome shotgun (WGS) entry which is preliminary data.</text>
</comment>
<dbReference type="Pfam" id="PF01637">
    <property type="entry name" value="ATPase_2"/>
    <property type="match status" value="1"/>
</dbReference>
<protein>
    <submittedName>
        <fullName evidence="2">Putative ATPase</fullName>
    </submittedName>
</protein>
<keyword evidence="3" id="KW-1185">Reference proteome</keyword>